<evidence type="ECO:0000313" key="3">
    <source>
        <dbReference type="Proteomes" id="UP001246244"/>
    </source>
</evidence>
<dbReference type="InterPro" id="IPR018289">
    <property type="entry name" value="MULE_transposase_dom"/>
</dbReference>
<protein>
    <submittedName>
        <fullName evidence="2">Transposase</fullName>
    </submittedName>
</protein>
<evidence type="ECO:0000313" key="2">
    <source>
        <dbReference type="EMBL" id="MDR7665812.1"/>
    </source>
</evidence>
<sequence length="434" mass="50145">MSKLFLMGRGNKSIDNSIVKTLFEGNILIPLPKLLVENHFHSLFSLISPTHCDFCGAKLNVNSHYTRSLLTSYGTLNCSTTYWICPNCKKYFHDQIVGVSGSANYSDEFYDKQIVVRYDGRCSLHNSCRIGETYTEGLTDICGRAPCASSLWLYEQKQAAISRQELSDQNTDFDETLYVDGDWIKKGWKKKFETLIGRELTIKEWKKMRYQYVYVIATKEKVILDFEITDRLPTIEALLPFFIRTKNRFPEGKIQKIISDEDKAIIGAVKSVFPEVAHSFCVFHQLKNVSKRYIEEFRSTKNIPENDELVYNEICQLIRSDTVVSAVVCFQKIRELDYNLELSEASRKAISYAEEIFKKNVSFLKKGFTPETDNTMEQVFSLISDIVDKARSFKTDSGLTNFCYNLFTYFNKQCFRTGKGRGFSPLMRARFQYG</sequence>
<keyword evidence="3" id="KW-1185">Reference proteome</keyword>
<accession>A0ABU2D1G0</accession>
<comment type="caution">
    <text evidence="2">The sequence shown here is derived from an EMBL/GenBank/DDBJ whole genome shotgun (WGS) entry which is preliminary data.</text>
</comment>
<dbReference type="RefSeq" id="WP_310575834.1">
    <property type="nucleotide sequence ID" value="NZ_JAVKPK010000028.1"/>
</dbReference>
<dbReference type="EMBL" id="JAVKPK010000028">
    <property type="protein sequence ID" value="MDR7665812.1"/>
    <property type="molecule type" value="Genomic_DNA"/>
</dbReference>
<gene>
    <name evidence="2" type="ORF">RG963_08510</name>
</gene>
<name>A0ABU2D1G0_9EURY</name>
<organism evidence="2 3">
    <name type="scientific">Methanosarcina baikalica</name>
    <dbReference type="NCBI Taxonomy" id="3073890"/>
    <lineage>
        <taxon>Archaea</taxon>
        <taxon>Methanobacteriati</taxon>
        <taxon>Methanobacteriota</taxon>
        <taxon>Stenosarchaea group</taxon>
        <taxon>Methanomicrobia</taxon>
        <taxon>Methanosarcinales</taxon>
        <taxon>Methanosarcinaceae</taxon>
        <taxon>Methanosarcina</taxon>
    </lineage>
</organism>
<dbReference type="Proteomes" id="UP001246244">
    <property type="component" value="Unassembled WGS sequence"/>
</dbReference>
<evidence type="ECO:0000259" key="1">
    <source>
        <dbReference type="Pfam" id="PF10551"/>
    </source>
</evidence>
<feature type="domain" description="MULE transposase" evidence="1">
    <location>
        <begin position="253"/>
        <end position="288"/>
    </location>
</feature>
<proteinExistence type="predicted"/>
<reference evidence="3" key="1">
    <citation type="submission" date="2023-07" db="EMBL/GenBank/DDBJ databases">
        <title>Whole-genome sequencing of a new Methanosarcina sp. Z-7115.</title>
        <authorList>
            <person name="Zhilina T.N."/>
            <person name="Merkel A.Y."/>
        </authorList>
    </citation>
    <scope>NUCLEOTIDE SEQUENCE [LARGE SCALE GENOMIC DNA]</scope>
    <source>
        <strain evidence="3">Z-7115</strain>
    </source>
</reference>
<dbReference type="Pfam" id="PF10551">
    <property type="entry name" value="MULE"/>
    <property type="match status" value="1"/>
</dbReference>